<keyword evidence="8 9" id="KW-0456">Lyase</keyword>
<dbReference type="GO" id="GO:0047605">
    <property type="term" value="F:acetolactate decarboxylase activity"/>
    <property type="evidence" value="ECO:0007669"/>
    <property type="project" value="UniProtKB-UniRule"/>
</dbReference>
<sequence length="266" mass="28826">MGIPYALLTPNTLALRATIADMADQADSVQRHTIFQNSLMTALLDGIYDGELTIGDILSHGNFGLGTFDALDGEMLILDGVCHQLTSDGKARVADLDQRTPFTVVTNFVPRIRVDAPHGMVRAELSSFIDQLEPSANYFYAVKITGRFSEVVVRTVSKQSKPYPPMSEAVGDDAEHRFTDVNGVIGGFRTPAYAKGIGVPGCHVHFINDAHTSGGHVLDYTVDEAVIELCPGTDMALHLPVTTAFQEGELAPEDLDKQLHTTEVKD</sequence>
<dbReference type="Gene3D" id="3.30.1330.80">
    <property type="entry name" value="Hypothetical protein, similar to alpha- acetolactate decarboxylase, domain 2"/>
    <property type="match status" value="2"/>
</dbReference>
<dbReference type="KEGG" id="cgv:CGLAU_02735"/>
<evidence type="ECO:0000256" key="5">
    <source>
        <dbReference type="ARBA" id="ARBA00020164"/>
    </source>
</evidence>
<dbReference type="EC" id="4.1.1.5" evidence="4 9"/>
<name>A0A1Q2HUM3_9CORY</name>
<dbReference type="PIRSF" id="PIRSF001332">
    <property type="entry name" value="Acetolac_decarb"/>
    <property type="match status" value="1"/>
</dbReference>
<comment type="catalytic activity">
    <reaction evidence="1 9">
        <text>(2S)-2-acetolactate + H(+) = (R)-acetoin + CO2</text>
        <dbReference type="Rhea" id="RHEA:21580"/>
        <dbReference type="ChEBI" id="CHEBI:15378"/>
        <dbReference type="ChEBI" id="CHEBI:15686"/>
        <dbReference type="ChEBI" id="CHEBI:16526"/>
        <dbReference type="ChEBI" id="CHEBI:58476"/>
        <dbReference type="EC" id="4.1.1.5"/>
    </reaction>
</comment>
<dbReference type="GO" id="GO:0045151">
    <property type="term" value="P:acetoin biosynthetic process"/>
    <property type="evidence" value="ECO:0007669"/>
    <property type="project" value="UniProtKB-UniRule"/>
</dbReference>
<organism evidence="10 11">
    <name type="scientific">Corynebacterium glaucum</name>
    <dbReference type="NCBI Taxonomy" id="187491"/>
    <lineage>
        <taxon>Bacteria</taxon>
        <taxon>Bacillati</taxon>
        <taxon>Actinomycetota</taxon>
        <taxon>Actinomycetes</taxon>
        <taxon>Mycobacteriales</taxon>
        <taxon>Corynebacteriaceae</taxon>
        <taxon>Corynebacterium</taxon>
    </lineage>
</organism>
<evidence type="ECO:0000256" key="1">
    <source>
        <dbReference type="ARBA" id="ARBA00001784"/>
    </source>
</evidence>
<proteinExistence type="inferred from homology"/>
<dbReference type="InterPro" id="IPR005128">
    <property type="entry name" value="Acetolactate_a_deCO2ase"/>
</dbReference>
<dbReference type="PANTHER" id="PTHR35524:SF1">
    <property type="entry name" value="ALPHA-ACETOLACTATE DECARBOXYLASE"/>
    <property type="match status" value="1"/>
</dbReference>
<dbReference type="EMBL" id="CP019688">
    <property type="protein sequence ID" value="AQQ14532.1"/>
    <property type="molecule type" value="Genomic_DNA"/>
</dbReference>
<keyword evidence="7 9" id="KW-0005">Acetoin biosynthesis</keyword>
<dbReference type="CDD" id="cd17299">
    <property type="entry name" value="acetolactate_decarboxylase"/>
    <property type="match status" value="1"/>
</dbReference>
<comment type="pathway">
    <text evidence="2 9">Polyol metabolism; (R,R)-butane-2,3-diol biosynthesis; (R,R)-butane-2,3-diol from pyruvate: step 2/3.</text>
</comment>
<dbReference type="Proteomes" id="UP000217209">
    <property type="component" value="Chromosome"/>
</dbReference>
<dbReference type="NCBIfam" id="TIGR01252">
    <property type="entry name" value="acetolac_decarb"/>
    <property type="match status" value="1"/>
</dbReference>
<evidence type="ECO:0000256" key="3">
    <source>
        <dbReference type="ARBA" id="ARBA00007106"/>
    </source>
</evidence>
<dbReference type="SUPFAM" id="SSF117856">
    <property type="entry name" value="AF0104/ALDC/Ptd012-like"/>
    <property type="match status" value="1"/>
</dbReference>
<evidence type="ECO:0000256" key="8">
    <source>
        <dbReference type="ARBA" id="ARBA00023239"/>
    </source>
</evidence>
<evidence type="ECO:0000313" key="10">
    <source>
        <dbReference type="EMBL" id="AQQ14532.1"/>
    </source>
</evidence>
<dbReference type="PANTHER" id="PTHR35524">
    <property type="entry name" value="ALPHA-ACETOLACTATE DECARBOXYLASE"/>
    <property type="match status" value="1"/>
</dbReference>
<evidence type="ECO:0000313" key="11">
    <source>
        <dbReference type="Proteomes" id="UP000217209"/>
    </source>
</evidence>
<accession>A0A1Q2HUM3</accession>
<evidence type="ECO:0000256" key="6">
    <source>
        <dbReference type="ARBA" id="ARBA00022793"/>
    </source>
</evidence>
<dbReference type="UniPathway" id="UPA00626">
    <property type="reaction ID" value="UER00678"/>
</dbReference>
<keyword evidence="11" id="KW-1185">Reference proteome</keyword>
<evidence type="ECO:0000256" key="7">
    <source>
        <dbReference type="ARBA" id="ARBA00023061"/>
    </source>
</evidence>
<evidence type="ECO:0000256" key="9">
    <source>
        <dbReference type="PIRNR" id="PIRNR001332"/>
    </source>
</evidence>
<keyword evidence="6 9" id="KW-0210">Decarboxylase</keyword>
<dbReference type="AlphaFoldDB" id="A0A1Q2HUM3"/>
<evidence type="ECO:0000256" key="4">
    <source>
        <dbReference type="ARBA" id="ARBA00013204"/>
    </source>
</evidence>
<comment type="similarity">
    <text evidence="3 9">Belongs to the alpha-acetolactate decarboxylase family.</text>
</comment>
<dbReference type="Pfam" id="PF03306">
    <property type="entry name" value="AAL_decarboxy"/>
    <property type="match status" value="1"/>
</dbReference>
<protein>
    <recommendedName>
        <fullName evidence="5 9">Alpha-acetolactate decarboxylase</fullName>
        <ecNumber evidence="4 9">4.1.1.5</ecNumber>
    </recommendedName>
</protein>
<reference evidence="10 11" key="1">
    <citation type="submission" date="2016-12" db="EMBL/GenBank/DDBJ databases">
        <authorList>
            <person name="Song W.-J."/>
            <person name="Kurnit D.M."/>
        </authorList>
    </citation>
    <scope>NUCLEOTIDE SEQUENCE [LARGE SCALE GENOMIC DNA]</scope>
    <source>
        <strain evidence="10 11">DSM 30827</strain>
    </source>
</reference>
<gene>
    <name evidence="10" type="primary">alsD</name>
    <name evidence="10" type="ORF">CGLAU_02735</name>
</gene>
<evidence type="ECO:0000256" key="2">
    <source>
        <dbReference type="ARBA" id="ARBA00005170"/>
    </source>
</evidence>